<dbReference type="EMBL" id="CP002085">
    <property type="protein sequence ID" value="ADK86163.1"/>
    <property type="molecule type" value="Genomic_DNA"/>
</dbReference>
<evidence type="ECO:0000313" key="1">
    <source>
        <dbReference type="EMBL" id="ADK86163.1"/>
    </source>
</evidence>
<protein>
    <submittedName>
        <fullName evidence="1">Uncharacterized protein</fullName>
    </submittedName>
</protein>
<accession>E1QMC0</accession>
<dbReference type="HOGENOM" id="CLU_1675055_0_0_7"/>
<gene>
    <name evidence="1" type="ordered locus">Deba_2809</name>
</gene>
<name>E1QMC0_DESB2</name>
<proteinExistence type="predicted"/>
<keyword evidence="2" id="KW-1185">Reference proteome</keyword>
<organism evidence="1 2">
    <name type="scientific">Desulfarculus baarsii (strain ATCC 33931 / DSM 2075 / LMG 7858 / VKM B-1802 / 2st14)</name>
    <dbReference type="NCBI Taxonomy" id="644282"/>
    <lineage>
        <taxon>Bacteria</taxon>
        <taxon>Pseudomonadati</taxon>
        <taxon>Thermodesulfobacteriota</taxon>
        <taxon>Desulfarculia</taxon>
        <taxon>Desulfarculales</taxon>
        <taxon>Desulfarculaceae</taxon>
        <taxon>Desulfarculus</taxon>
    </lineage>
</organism>
<reference evidence="1 2" key="1">
    <citation type="journal article" date="2010" name="Stand. Genomic Sci.">
        <title>Complete genome sequence of Desulfarculus baarsii type strain (2st14).</title>
        <authorList>
            <person name="Sun H."/>
            <person name="Spring S."/>
            <person name="Lapidus A."/>
            <person name="Davenport K."/>
            <person name="Del Rio T.G."/>
            <person name="Tice H."/>
            <person name="Nolan M."/>
            <person name="Copeland A."/>
            <person name="Cheng J.F."/>
            <person name="Lucas S."/>
            <person name="Tapia R."/>
            <person name="Goodwin L."/>
            <person name="Pitluck S."/>
            <person name="Ivanova N."/>
            <person name="Pagani I."/>
            <person name="Mavromatis K."/>
            <person name="Ovchinnikova G."/>
            <person name="Pati A."/>
            <person name="Chen A."/>
            <person name="Palaniappan K."/>
            <person name="Hauser L."/>
            <person name="Chang Y.J."/>
            <person name="Jeffries C.D."/>
            <person name="Detter J.C."/>
            <person name="Han C."/>
            <person name="Rohde M."/>
            <person name="Brambilla E."/>
            <person name="Goker M."/>
            <person name="Woyke T."/>
            <person name="Bristow J."/>
            <person name="Eisen J.A."/>
            <person name="Markowitz V."/>
            <person name="Hugenholtz P."/>
            <person name="Kyrpides N.C."/>
            <person name="Klenk H.P."/>
            <person name="Land M."/>
        </authorList>
    </citation>
    <scope>NUCLEOTIDE SEQUENCE [LARGE SCALE GENOMIC DNA]</scope>
    <source>
        <strain evidence="2">ATCC 33931 / DSM 2075 / LMG 7858 / VKM B-1802 / 2st14</strain>
    </source>
</reference>
<dbReference type="RefSeq" id="WP_013259602.1">
    <property type="nucleotide sequence ID" value="NC_014365.1"/>
</dbReference>
<dbReference type="AlphaFoldDB" id="E1QMC0"/>
<dbReference type="Proteomes" id="UP000009047">
    <property type="component" value="Chromosome"/>
</dbReference>
<dbReference type="STRING" id="644282.Deba_2809"/>
<dbReference type="OrthoDB" id="9883444at2"/>
<dbReference type="KEGG" id="dbr:Deba_2809"/>
<evidence type="ECO:0000313" key="2">
    <source>
        <dbReference type="Proteomes" id="UP000009047"/>
    </source>
</evidence>
<sequence length="157" mass="16468">MDETIRMEFLKRLAQAGDGASAKVVAQEMGLQRQDAEDLSVSLMTGGLLEMVSLSGAVRLTPAGRNLLQGASAAASGQDDLTSLLAEIAAAGDLGLGPVEDIDLASDTACLAAHLRRSRPLEPVRRACLAAIADGLEKARAPLAQSFLLRIEAFRKK</sequence>